<dbReference type="Pfam" id="PF23562">
    <property type="entry name" value="AMP-binding_C_3"/>
    <property type="match status" value="1"/>
</dbReference>
<dbReference type="OrthoDB" id="429813at2759"/>
<dbReference type="PROSITE" id="PS50075">
    <property type="entry name" value="CARRIER"/>
    <property type="match status" value="1"/>
</dbReference>
<keyword evidence="2" id="KW-0597">Phosphoprotein</keyword>
<accession>M7SRA2</accession>
<dbReference type="Pfam" id="PF07993">
    <property type="entry name" value="NAD_binding_4"/>
    <property type="match status" value="1"/>
</dbReference>
<dbReference type="InterPro" id="IPR051414">
    <property type="entry name" value="Adenylate-forming_Reductase"/>
</dbReference>
<gene>
    <name evidence="4" type="ORF">UCREL1_6010</name>
</gene>
<dbReference type="InterPro" id="IPR009081">
    <property type="entry name" value="PP-bd_ACP"/>
</dbReference>
<dbReference type="InterPro" id="IPR013120">
    <property type="entry name" value="FAR_NAD-bd"/>
</dbReference>
<evidence type="ECO:0000256" key="1">
    <source>
        <dbReference type="ARBA" id="ARBA00022450"/>
    </source>
</evidence>
<dbReference type="PANTHER" id="PTHR43439">
    <property type="entry name" value="PHENYLACETATE-COENZYME A LIGASE"/>
    <property type="match status" value="1"/>
</dbReference>
<dbReference type="SUPFAM" id="SSF51735">
    <property type="entry name" value="NAD(P)-binding Rossmann-fold domains"/>
    <property type="match status" value="1"/>
</dbReference>
<dbReference type="Proteomes" id="UP000012174">
    <property type="component" value="Unassembled WGS sequence"/>
</dbReference>
<dbReference type="EMBL" id="KB706542">
    <property type="protein sequence ID" value="EMR67023.1"/>
    <property type="molecule type" value="Genomic_DNA"/>
</dbReference>
<dbReference type="HOGENOM" id="CLU_002220_0_0_1"/>
<dbReference type="InterPro" id="IPR036736">
    <property type="entry name" value="ACP-like_sf"/>
</dbReference>
<protein>
    <submittedName>
        <fullName evidence="4">Putative ochratoxin a non-ribosomal peptide synthetase protein</fullName>
    </submittedName>
</protein>
<proteinExistence type="predicted"/>
<evidence type="ECO:0000256" key="2">
    <source>
        <dbReference type="ARBA" id="ARBA00022553"/>
    </source>
</evidence>
<dbReference type="SUPFAM" id="SSF56801">
    <property type="entry name" value="Acetyl-CoA synthetase-like"/>
    <property type="match status" value="1"/>
</dbReference>
<evidence type="ECO:0000313" key="5">
    <source>
        <dbReference type="Proteomes" id="UP000012174"/>
    </source>
</evidence>
<dbReference type="PANTHER" id="PTHR43439:SF2">
    <property type="entry name" value="ENZYME, PUTATIVE (JCVI)-RELATED"/>
    <property type="match status" value="1"/>
</dbReference>
<dbReference type="InterPro" id="IPR036291">
    <property type="entry name" value="NAD(P)-bd_dom_sf"/>
</dbReference>
<name>M7SRA2_EUTLA</name>
<feature type="domain" description="Carrier" evidence="3">
    <location>
        <begin position="225"/>
        <end position="308"/>
    </location>
</feature>
<dbReference type="eggNOG" id="KOG1178">
    <property type="taxonomic scope" value="Eukaryota"/>
</dbReference>
<evidence type="ECO:0000259" key="3">
    <source>
        <dbReference type="PROSITE" id="PS50075"/>
    </source>
</evidence>
<keyword evidence="1" id="KW-0596">Phosphopantetheine</keyword>
<sequence>MFLIPELVPDPEDWAWHEFNPNFKHEMQLYDINEGTFELVVFANESNKDTTAVYHNLPGVTEFRTKDLFTRHPQKPQLFKYYGRRDDIIVLANGEKFNPLPLEANVQSHPSLKGAFVVGNRRTQTALLVEPRDKLDEATRTELLAKLWPLVEESNALVSGQGRIQKGMVLCALPDKPFARTGKGTVIRRLSEAAYKDEIENLYSGSSSQEQATKVALKSTVKSVYEVSAVIDFLREIFATSFPAAASIGSDQDFFAHGLDSVQTLVIVSSLKRNLREQTSSSVECFTPRTIFQNPTLAGLASVVAAFLNDGKVPGNDSEHARARLVNELVERYTKNLPLAREPTPQTVKPSKTSVNTVALIGSTGYLGSYLLTVLLKNPEITRIYCLNRTDDAQTRQEATLRTIDKGLTPLLLKLSYMTVDLGQPSLGLSKDSYDTLASEVDVLVYNAWRLDFGLSLQSFQPFLHATRDVTELALASSSNMRIVFVSSLAAVGNLAKRTTAPEALVENPAAALDIGYGQSKHVAERILAAASRQRGVPVSVIRVGQVGGPSAALGDDDNDDGSCGSLLYADQPWISALVRTARALGCVPSHVTPLDWVPVDIVASMVHDFVLLPLLPSGSSGSDGRDLLEFFHIYPPHPQSWELLASVLHERYGITETAPFQEWVRRLRDVKDPGAEDVARMPALKMLDYYEALGDGMEAATVATARAEKVSGVRIPEVRRDVLSSWLTGWGL</sequence>
<dbReference type="Gene3D" id="3.40.50.720">
    <property type="entry name" value="NAD(P)-binding Rossmann-like Domain"/>
    <property type="match status" value="1"/>
</dbReference>
<dbReference type="AlphaFoldDB" id="M7SRA2"/>
<dbReference type="STRING" id="1287681.M7SRA2"/>
<organism evidence="4 5">
    <name type="scientific">Eutypa lata (strain UCR-EL1)</name>
    <name type="common">Grapevine dieback disease fungus</name>
    <name type="synonym">Eutypa armeniacae</name>
    <dbReference type="NCBI Taxonomy" id="1287681"/>
    <lineage>
        <taxon>Eukaryota</taxon>
        <taxon>Fungi</taxon>
        <taxon>Dikarya</taxon>
        <taxon>Ascomycota</taxon>
        <taxon>Pezizomycotina</taxon>
        <taxon>Sordariomycetes</taxon>
        <taxon>Xylariomycetidae</taxon>
        <taxon>Xylariales</taxon>
        <taxon>Diatrypaceae</taxon>
        <taxon>Eutypa</taxon>
    </lineage>
</organism>
<keyword evidence="5" id="KW-1185">Reference proteome</keyword>
<reference evidence="5" key="1">
    <citation type="journal article" date="2013" name="Genome Announc.">
        <title>Draft genome sequence of the grapevine dieback fungus Eutypa lata UCR-EL1.</title>
        <authorList>
            <person name="Blanco-Ulate B."/>
            <person name="Rolshausen P.E."/>
            <person name="Cantu D."/>
        </authorList>
    </citation>
    <scope>NUCLEOTIDE SEQUENCE [LARGE SCALE GENOMIC DNA]</scope>
    <source>
        <strain evidence="5">UCR-EL1</strain>
    </source>
</reference>
<dbReference type="KEGG" id="ela:UCREL1_6010"/>
<dbReference type="Gene3D" id="1.10.1200.10">
    <property type="entry name" value="ACP-like"/>
    <property type="match status" value="1"/>
</dbReference>
<dbReference type="SUPFAM" id="SSF47336">
    <property type="entry name" value="ACP-like"/>
    <property type="match status" value="1"/>
</dbReference>
<evidence type="ECO:0000313" key="4">
    <source>
        <dbReference type="EMBL" id="EMR67023.1"/>
    </source>
</evidence>
<dbReference type="OMA" id="CHYILAL"/>
<dbReference type="Pfam" id="PF00550">
    <property type="entry name" value="PP-binding"/>
    <property type="match status" value="1"/>
</dbReference>